<organism evidence="5 6">
    <name type="scientific">Phaeobacter piscinae</name>
    <dbReference type="NCBI Taxonomy" id="1580596"/>
    <lineage>
        <taxon>Bacteria</taxon>
        <taxon>Pseudomonadati</taxon>
        <taxon>Pseudomonadota</taxon>
        <taxon>Alphaproteobacteria</taxon>
        <taxon>Rhodobacterales</taxon>
        <taxon>Roseobacteraceae</taxon>
        <taxon>Phaeobacter</taxon>
    </lineage>
</organism>
<comment type="similarity">
    <text evidence="2">Belongs to the virb1 family.</text>
</comment>
<proteinExistence type="inferred from homology"/>
<dbReference type="RefSeq" id="WP_096870181.1">
    <property type="nucleotide sequence ID" value="NZ_CP010810.1"/>
</dbReference>
<dbReference type="SUPFAM" id="SSF101082">
    <property type="entry name" value="Typo IV secretion system protein TraC"/>
    <property type="match status" value="1"/>
</dbReference>
<reference evidence="5 6" key="3">
    <citation type="journal article" date="2017" name="Int. J. Syst. Evol. Microbiol.">
        <title>Adaptation of Surface-Associated Bacteria to the Open Ocean: A Genomically Distinct Subpopulation of Phaeobacter gallaeciensis Colonizes Pacific Mesozooplankton.</title>
        <authorList>
            <person name="Freese H.M."/>
            <person name="Methner A."/>
            <person name="Overmann J."/>
        </authorList>
    </citation>
    <scope>NUCLEOTIDE SEQUENCE [LARGE SCALE GENOMIC DNA]</scope>
    <source>
        <strain evidence="5 6">P36</strain>
    </source>
</reference>
<comment type="similarity">
    <text evidence="1">Belongs to the transglycosylase Slt family.</text>
</comment>
<dbReference type="InterPro" id="IPR008258">
    <property type="entry name" value="Transglycosylase_SLT_dom_1"/>
</dbReference>
<keyword evidence="5" id="KW-0614">Plasmid</keyword>
<protein>
    <submittedName>
        <fullName evidence="5">Soluble lytic murein transglycosylase</fullName>
    </submittedName>
</protein>
<dbReference type="EMBL" id="CP010649">
    <property type="protein sequence ID" value="ATG38086.1"/>
    <property type="molecule type" value="Genomic_DNA"/>
</dbReference>
<reference evidence="5 6" key="4">
    <citation type="journal article" date="2018" name="Environ. Microbiol. Rep.">
        <title>Phylogenetic distribution of roseobacticides in the Roseobacter group and their effect on microalgae.</title>
        <authorList>
            <person name="Sonnenschein E.C."/>
            <person name="Phippen C.B."/>
            <person name="Bentzon-Tilia M."/>
            <person name="Rasmussen S.A."/>
            <person name="Nielsen K.F."/>
            <person name="Gram L."/>
        </authorList>
    </citation>
    <scope>NUCLEOTIDE SEQUENCE [LARGE SCALE GENOMIC DNA]</scope>
    <source>
        <strain evidence="5 6">P36</strain>
    </source>
</reference>
<dbReference type="Gene3D" id="1.10.530.10">
    <property type="match status" value="1"/>
</dbReference>
<dbReference type="InterPro" id="IPR023346">
    <property type="entry name" value="Lysozyme-like_dom_sf"/>
</dbReference>
<reference evidence="5 6" key="2">
    <citation type="journal article" date="2017" name="Genome Biol. Evol.">
        <title>Trajectories and Drivers of Genome Evolution in Surface-Associated Marine Phaeobacter.</title>
        <authorList>
            <person name="Freese H.M."/>
            <person name="Sikorski J."/>
            <person name="Bunk B."/>
            <person name="Scheuner C."/>
            <person name="Meier-Kolthoff J.P."/>
            <person name="Sproer C."/>
            <person name="Gram L."/>
            <person name="Overmann J."/>
        </authorList>
    </citation>
    <scope>NUCLEOTIDE SEQUENCE [LARGE SCALE GENOMIC DNA]</scope>
    <source>
        <strain evidence="5 6">P36</strain>
    </source>
</reference>
<dbReference type="PANTHER" id="PTHR37423">
    <property type="entry name" value="SOLUBLE LYTIC MUREIN TRANSGLYCOSYLASE-RELATED"/>
    <property type="match status" value="1"/>
</dbReference>
<evidence type="ECO:0000256" key="3">
    <source>
        <dbReference type="SAM" id="SignalP"/>
    </source>
</evidence>
<keyword evidence="3" id="KW-0732">Signal</keyword>
<feature type="signal peptide" evidence="3">
    <location>
        <begin position="1"/>
        <end position="21"/>
    </location>
</feature>
<evidence type="ECO:0000256" key="2">
    <source>
        <dbReference type="ARBA" id="ARBA00009387"/>
    </source>
</evidence>
<feature type="chain" id="PRO_5047243752" evidence="3">
    <location>
        <begin position="22"/>
        <end position="364"/>
    </location>
</feature>
<reference evidence="5 6" key="1">
    <citation type="journal article" date="2017" name="Front. Microbiol.">
        <title>Phaeobacter piscinae sp. nov., a species of the Roseobacter group and potential aquaculture probiont.</title>
        <authorList>
            <person name="Sonnenschein E.C."/>
            <person name="Phippen C.B.W."/>
            <person name="Nielsen K.F."/>
            <person name="Mateiu R.V."/>
            <person name="Melchiorsen J."/>
            <person name="Gram L."/>
            <person name="Overmann J."/>
            <person name="Freese H.M."/>
        </authorList>
    </citation>
    <scope>NUCLEOTIDE SEQUENCE [LARGE SCALE GENOMIC DNA]</scope>
    <source>
        <strain evidence="5 6">P36</strain>
    </source>
</reference>
<dbReference type="SUPFAM" id="SSF53955">
    <property type="entry name" value="Lysozyme-like"/>
    <property type="match status" value="1"/>
</dbReference>
<dbReference type="Proteomes" id="UP000218891">
    <property type="component" value="Plasmid pP36_f"/>
</dbReference>
<accession>A0ABM6PJS4</accession>
<sequence length="364" mass="39375">MQLARSFLLPLAIAATVQSVAAQGVPTIDGAALAQSRAKLAGLLQDLNVQRDRQTTETELDDVQKEQLETLAAMTAAMSGPGFNISSLETDAGNVYPVAPSGPMDARLFGEGRETVERMIVQVAQEFAGDAATAGLSPTQFRALFQALIKQESRFNITAQSPVGAYGLTQLMPGTASDMGVDRYVPIENLRGGARYISIQLRTFGNIPHALAAYNAGPGNVRKYGGIPPFKETQGYVVNITRFYNEYLSAVGGVDALGTLSAQDWTLAEYSNTADASSFYGANSDETIDEVVARLSSIIRQIDEQPNVKAAIELNTYARAEIARILVMRTRLMAANQVREAAQEQHLVADRLAEYEFKRMEVAE</sequence>
<dbReference type="CDD" id="cd00254">
    <property type="entry name" value="LT-like"/>
    <property type="match status" value="1"/>
</dbReference>
<dbReference type="PANTHER" id="PTHR37423:SF2">
    <property type="entry name" value="MEMBRANE-BOUND LYTIC MUREIN TRANSGLYCOSYLASE C"/>
    <property type="match status" value="1"/>
</dbReference>
<feature type="domain" description="Transglycosylase SLT" evidence="4">
    <location>
        <begin position="143"/>
        <end position="233"/>
    </location>
</feature>
<name>A0ABM6PJS4_9RHOB</name>
<geneLocation type="plasmid" evidence="5 6">
    <name>pP36_f</name>
</geneLocation>
<keyword evidence="6" id="KW-1185">Reference proteome</keyword>
<evidence type="ECO:0000256" key="1">
    <source>
        <dbReference type="ARBA" id="ARBA00007734"/>
    </source>
</evidence>
<gene>
    <name evidence="5" type="ORF">PhaeoP36_04011</name>
</gene>
<evidence type="ECO:0000313" key="5">
    <source>
        <dbReference type="EMBL" id="ATG38086.1"/>
    </source>
</evidence>
<evidence type="ECO:0000259" key="4">
    <source>
        <dbReference type="Pfam" id="PF01464"/>
    </source>
</evidence>
<dbReference type="Pfam" id="PF01464">
    <property type="entry name" value="SLT"/>
    <property type="match status" value="1"/>
</dbReference>
<evidence type="ECO:0000313" key="6">
    <source>
        <dbReference type="Proteomes" id="UP000218891"/>
    </source>
</evidence>